<evidence type="ECO:0000256" key="5">
    <source>
        <dbReference type="ARBA" id="ARBA00023136"/>
    </source>
</evidence>
<sequence>MATGDKAYYDFVSIFLYLALVIVGWVAIYSATPTLEYSSLMDLSELYGKQLIFILASLFIAVILLAVEPKFYERFAGVIYLVSILSLLGLFIFGKEVNGAKSWYAIGSFTLQPSEFAKMATSLAVAKYLSQLEVNLKNLRDLLIVGGIILLPAIIIVPQPDPGSALVYGAFFFALYREGLSLWYLSLIVVALGIFLMALLLPIAVVCVVILAAVVLMFTLSRKRRHKKRLPKPRPVLYVIVAMITMGFALSINPIFENVLEERHRNRINIVLGKVEDDAGIGYNIAQSKVAIGNGGWTGKGWLQGTQTQGGFVPEQETDFIFSAIGEEWGFMGTSIVLLLFLGLIVRVLVMAERQRNQFARIYGYCVAGIFFLHVFVNIGMVIGLLPTVGIPLPFMSYGGSGLLGFTALLFIFIKLDAHRMSYEH</sequence>
<keyword evidence="3" id="KW-0133">Cell shape</keyword>
<dbReference type="OrthoDB" id="9768187at2"/>
<dbReference type="GO" id="GO:0032153">
    <property type="term" value="C:cell division site"/>
    <property type="evidence" value="ECO:0007669"/>
    <property type="project" value="TreeGrafter"/>
</dbReference>
<proteinExistence type="predicted"/>
<keyword evidence="2 6" id="KW-0812">Transmembrane</keyword>
<keyword evidence="5 6" id="KW-0472">Membrane</keyword>
<accession>A0A1W6MG67</accession>
<dbReference type="STRING" id="331648.BST97_00440"/>
<dbReference type="PANTHER" id="PTHR30474">
    <property type="entry name" value="CELL CYCLE PROTEIN"/>
    <property type="match status" value="1"/>
</dbReference>
<feature type="transmembrane region" description="Helical" evidence="6">
    <location>
        <begin position="142"/>
        <end position="158"/>
    </location>
</feature>
<dbReference type="PANTHER" id="PTHR30474:SF1">
    <property type="entry name" value="PEPTIDOGLYCAN GLYCOSYLTRANSFERASE MRDB"/>
    <property type="match status" value="1"/>
</dbReference>
<dbReference type="AlphaFoldDB" id="A0A1W6MG67"/>
<feature type="transmembrane region" description="Helical" evidence="6">
    <location>
        <begin position="7"/>
        <end position="31"/>
    </location>
</feature>
<evidence type="ECO:0000256" key="3">
    <source>
        <dbReference type="ARBA" id="ARBA00022960"/>
    </source>
</evidence>
<dbReference type="NCBIfam" id="NF037961">
    <property type="entry name" value="RodA_shape"/>
    <property type="match status" value="1"/>
</dbReference>
<feature type="transmembrane region" description="Helical" evidence="6">
    <location>
        <begin position="75"/>
        <end position="94"/>
    </location>
</feature>
<organism evidence="7 8">
    <name type="scientific">Nonlabens spongiae</name>
    <dbReference type="NCBI Taxonomy" id="331648"/>
    <lineage>
        <taxon>Bacteria</taxon>
        <taxon>Pseudomonadati</taxon>
        <taxon>Bacteroidota</taxon>
        <taxon>Flavobacteriia</taxon>
        <taxon>Flavobacteriales</taxon>
        <taxon>Flavobacteriaceae</taxon>
        <taxon>Nonlabens</taxon>
    </lineage>
</organism>
<feature type="transmembrane region" description="Helical" evidence="6">
    <location>
        <begin position="395"/>
        <end position="414"/>
    </location>
</feature>
<comment type="subcellular location">
    <subcellularLocation>
        <location evidence="1">Membrane</location>
        <topology evidence="1">Multi-pass membrane protein</topology>
    </subcellularLocation>
</comment>
<protein>
    <submittedName>
        <fullName evidence="7">Rod shape-determining protein RodA</fullName>
    </submittedName>
</protein>
<evidence type="ECO:0000256" key="6">
    <source>
        <dbReference type="SAM" id="Phobius"/>
    </source>
</evidence>
<keyword evidence="4 6" id="KW-1133">Transmembrane helix</keyword>
<feature type="transmembrane region" description="Helical" evidence="6">
    <location>
        <begin position="329"/>
        <end position="350"/>
    </location>
</feature>
<dbReference type="GO" id="GO:0005886">
    <property type="term" value="C:plasma membrane"/>
    <property type="evidence" value="ECO:0007669"/>
    <property type="project" value="TreeGrafter"/>
</dbReference>
<dbReference type="EMBL" id="CP019344">
    <property type="protein sequence ID" value="ARN76594.1"/>
    <property type="molecule type" value="Genomic_DNA"/>
</dbReference>
<feature type="transmembrane region" description="Helical" evidence="6">
    <location>
        <begin position="165"/>
        <end position="185"/>
    </location>
</feature>
<feature type="transmembrane region" description="Helical" evidence="6">
    <location>
        <begin position="191"/>
        <end position="216"/>
    </location>
</feature>
<dbReference type="InterPro" id="IPR001182">
    <property type="entry name" value="FtsW/RodA"/>
</dbReference>
<evidence type="ECO:0000256" key="1">
    <source>
        <dbReference type="ARBA" id="ARBA00004141"/>
    </source>
</evidence>
<dbReference type="RefSeq" id="WP_085765395.1">
    <property type="nucleotide sequence ID" value="NZ_CP019344.1"/>
</dbReference>
<dbReference type="GO" id="GO:0008360">
    <property type="term" value="P:regulation of cell shape"/>
    <property type="evidence" value="ECO:0007669"/>
    <property type="project" value="UniProtKB-KW"/>
</dbReference>
<feature type="transmembrane region" description="Helical" evidence="6">
    <location>
        <begin position="51"/>
        <end position="68"/>
    </location>
</feature>
<dbReference type="Proteomes" id="UP000193431">
    <property type="component" value="Chromosome"/>
</dbReference>
<feature type="transmembrane region" description="Helical" evidence="6">
    <location>
        <begin position="236"/>
        <end position="256"/>
    </location>
</feature>
<evidence type="ECO:0000256" key="4">
    <source>
        <dbReference type="ARBA" id="ARBA00022989"/>
    </source>
</evidence>
<dbReference type="GO" id="GO:0051301">
    <property type="term" value="P:cell division"/>
    <property type="evidence" value="ECO:0007669"/>
    <property type="project" value="InterPro"/>
</dbReference>
<feature type="transmembrane region" description="Helical" evidence="6">
    <location>
        <begin position="362"/>
        <end position="383"/>
    </location>
</feature>
<dbReference type="Pfam" id="PF01098">
    <property type="entry name" value="FTSW_RODA_SPOVE"/>
    <property type="match status" value="2"/>
</dbReference>
<name>A0A1W6MG67_9FLAO</name>
<evidence type="ECO:0000256" key="2">
    <source>
        <dbReference type="ARBA" id="ARBA00022692"/>
    </source>
</evidence>
<evidence type="ECO:0000313" key="7">
    <source>
        <dbReference type="EMBL" id="ARN76594.1"/>
    </source>
</evidence>
<gene>
    <name evidence="7" type="ORF">BST97_00440</name>
</gene>
<keyword evidence="8" id="KW-1185">Reference proteome</keyword>
<evidence type="ECO:0000313" key="8">
    <source>
        <dbReference type="Proteomes" id="UP000193431"/>
    </source>
</evidence>
<reference evidence="7 8" key="1">
    <citation type="submission" date="2016-11" db="EMBL/GenBank/DDBJ databases">
        <title>Trade-off between light-utilization and light-protection in marine flavobacteria.</title>
        <authorList>
            <person name="Kumagai Y."/>
        </authorList>
    </citation>
    <scope>NUCLEOTIDE SEQUENCE [LARGE SCALE GENOMIC DNA]</scope>
    <source>
        <strain evidence="7 8">JCM 13191</strain>
    </source>
</reference>
<dbReference type="GO" id="GO:0015648">
    <property type="term" value="F:lipid-linked peptidoglycan transporter activity"/>
    <property type="evidence" value="ECO:0007669"/>
    <property type="project" value="TreeGrafter"/>
</dbReference>